<feature type="domain" description="Acyltransferase 3" evidence="3">
    <location>
        <begin position="15"/>
        <end position="390"/>
    </location>
</feature>
<dbReference type="InterPro" id="IPR002656">
    <property type="entry name" value="Acyl_transf_3_dom"/>
</dbReference>
<dbReference type="Proteomes" id="UP001446871">
    <property type="component" value="Unassembled WGS sequence"/>
</dbReference>
<dbReference type="Pfam" id="PF01757">
    <property type="entry name" value="Acyl_transf_3"/>
    <property type="match status" value="1"/>
</dbReference>
<dbReference type="PANTHER" id="PTHR36927:SF4">
    <property type="entry name" value="BLR5718 PROTEIN"/>
    <property type="match status" value="1"/>
</dbReference>
<keyword evidence="5" id="KW-1185">Reference proteome</keyword>
<feature type="transmembrane region" description="Helical" evidence="2">
    <location>
        <begin position="57"/>
        <end position="77"/>
    </location>
</feature>
<keyword evidence="2" id="KW-0812">Transmembrane</keyword>
<sequence>MAPPKPGPKGLGRRYDLDNLRNVLTTLVIIQHKAVAYGGAGFVKPHSELFDKSSPIVTPYVAINYAWGLGMFFWLSGNMTAMSLSKPGTGWEFIKGKLLRLGVPTLLYSLFLHPLQDLLLKPRSGGDLRSNLKRYLDAVRNFKLSSLAPGSVWYTATLLVFDLCALLIQRCYRLWSSGRRGSSEFVSLAKAYALLCRWGWLAVAGGSFLARTKFPLGKQLPVIHVNPSDLVQFVYAYALGHMAFHLGKPRMSSLFDKQSQPLGRLSVTKAIAVSLAAAPLVFLPGMLKGTKKSDEETKKSDEKTGKNDQSTKKAEPPKSGGFGGWDPTSALFSIWYELTFNTVAPATMSLFMDKYNHPNTQKLLSPRYAFAAYVLHSPFSWAFGKAVDTVLCPGAERPRWMTSRTWTNLGPVLMSGAVGMADVVASYGTGKLLIDNVPGAGTIL</sequence>
<feature type="region of interest" description="Disordered" evidence="1">
    <location>
        <begin position="291"/>
        <end position="322"/>
    </location>
</feature>
<name>A0ABR1W6C1_9PEZI</name>
<dbReference type="InterPro" id="IPR050623">
    <property type="entry name" value="Glucan_succinyl_AcylTrfase"/>
</dbReference>
<accession>A0ABR1W6C1</accession>
<dbReference type="EMBL" id="JAQQWM010000002">
    <property type="protein sequence ID" value="KAK8078035.1"/>
    <property type="molecule type" value="Genomic_DNA"/>
</dbReference>
<feature type="transmembrane region" description="Helical" evidence="2">
    <location>
        <begin position="189"/>
        <end position="210"/>
    </location>
</feature>
<organism evidence="4 5">
    <name type="scientific">Apiospora saccharicola</name>
    <dbReference type="NCBI Taxonomy" id="335842"/>
    <lineage>
        <taxon>Eukaryota</taxon>
        <taxon>Fungi</taxon>
        <taxon>Dikarya</taxon>
        <taxon>Ascomycota</taxon>
        <taxon>Pezizomycotina</taxon>
        <taxon>Sordariomycetes</taxon>
        <taxon>Xylariomycetidae</taxon>
        <taxon>Amphisphaeriales</taxon>
        <taxon>Apiosporaceae</taxon>
        <taxon>Apiospora</taxon>
    </lineage>
</organism>
<evidence type="ECO:0000259" key="3">
    <source>
        <dbReference type="Pfam" id="PF01757"/>
    </source>
</evidence>
<feature type="compositionally biased region" description="Basic and acidic residues" evidence="1">
    <location>
        <begin position="291"/>
        <end position="316"/>
    </location>
</feature>
<gene>
    <name evidence="4" type="ORF">PG996_004205</name>
</gene>
<evidence type="ECO:0000256" key="1">
    <source>
        <dbReference type="SAM" id="MobiDB-lite"/>
    </source>
</evidence>
<reference evidence="4 5" key="1">
    <citation type="submission" date="2023-01" db="EMBL/GenBank/DDBJ databases">
        <title>Analysis of 21 Apiospora genomes using comparative genomics revels a genus with tremendous synthesis potential of carbohydrate active enzymes and secondary metabolites.</title>
        <authorList>
            <person name="Sorensen T."/>
        </authorList>
    </citation>
    <scope>NUCLEOTIDE SEQUENCE [LARGE SCALE GENOMIC DNA]</scope>
    <source>
        <strain evidence="4 5">CBS 83171</strain>
    </source>
</reference>
<keyword evidence="2" id="KW-0472">Membrane</keyword>
<keyword evidence="2" id="KW-1133">Transmembrane helix</keyword>
<feature type="transmembrane region" description="Helical" evidence="2">
    <location>
        <begin position="98"/>
        <end position="115"/>
    </location>
</feature>
<evidence type="ECO:0000256" key="2">
    <source>
        <dbReference type="SAM" id="Phobius"/>
    </source>
</evidence>
<evidence type="ECO:0000313" key="5">
    <source>
        <dbReference type="Proteomes" id="UP001446871"/>
    </source>
</evidence>
<comment type="caution">
    <text evidence="4">The sequence shown here is derived from an EMBL/GenBank/DDBJ whole genome shotgun (WGS) entry which is preliminary data.</text>
</comment>
<feature type="transmembrane region" description="Helical" evidence="2">
    <location>
        <begin position="151"/>
        <end position="168"/>
    </location>
</feature>
<dbReference type="PANTHER" id="PTHR36927">
    <property type="entry name" value="BLR4337 PROTEIN"/>
    <property type="match status" value="1"/>
</dbReference>
<protein>
    <recommendedName>
        <fullName evidence="3">Acyltransferase 3 domain-containing protein</fullName>
    </recommendedName>
</protein>
<proteinExistence type="predicted"/>
<evidence type="ECO:0000313" key="4">
    <source>
        <dbReference type="EMBL" id="KAK8078035.1"/>
    </source>
</evidence>